<evidence type="ECO:0000313" key="2">
    <source>
        <dbReference type="EMBL" id="GIX63583.1"/>
    </source>
</evidence>
<keyword evidence="2" id="KW-0808">Transferase</keyword>
<protein>
    <submittedName>
        <fullName evidence="2">Serine/threonine-protein kinase nek2, putative</fullName>
    </submittedName>
</protein>
<name>A0AAV4LTT8_BABCB</name>
<feature type="compositionally biased region" description="Polar residues" evidence="1">
    <location>
        <begin position="43"/>
        <end position="52"/>
    </location>
</feature>
<evidence type="ECO:0000313" key="3">
    <source>
        <dbReference type="Proteomes" id="UP001497744"/>
    </source>
</evidence>
<feature type="region of interest" description="Disordered" evidence="1">
    <location>
        <begin position="31"/>
        <end position="59"/>
    </location>
</feature>
<gene>
    <name evidence="2" type="ORF">BcabD6B2_30180</name>
</gene>
<dbReference type="RefSeq" id="XP_067715652.1">
    <property type="nucleotide sequence ID" value="XM_067859551.1"/>
</dbReference>
<dbReference type="AlphaFoldDB" id="A0AAV4LTT8"/>
<evidence type="ECO:0000256" key="1">
    <source>
        <dbReference type="SAM" id="MobiDB-lite"/>
    </source>
</evidence>
<organism evidence="2 3">
    <name type="scientific">Babesia caballi</name>
    <dbReference type="NCBI Taxonomy" id="5871"/>
    <lineage>
        <taxon>Eukaryota</taxon>
        <taxon>Sar</taxon>
        <taxon>Alveolata</taxon>
        <taxon>Apicomplexa</taxon>
        <taxon>Aconoidasida</taxon>
        <taxon>Piroplasmida</taxon>
        <taxon>Babesiidae</taxon>
        <taxon>Babesia</taxon>
    </lineage>
</organism>
<proteinExistence type="predicted"/>
<accession>A0AAV4LTT8</accession>
<dbReference type="GO" id="GO:0016301">
    <property type="term" value="F:kinase activity"/>
    <property type="evidence" value="ECO:0007669"/>
    <property type="project" value="UniProtKB-KW"/>
</dbReference>
<sequence length="419" mass="46857">MLRERILLENEGHVAARISQKLEKYGSLFSSASADSSSPSGSVDTKTLSATETAAEKPRPPMLARDLRWKFTSSFFYAIRPGDFSPLSPDGEVLERSGRIGVDFWRWHRDSAPLGYTPPLCTCKRTADTLAMLRRYVLGLPSPSERRVCENDVCRGLLYVPHSLLEVPLNRIVSNGSQFVRHVPVPNDTDVYCGNMKHTLVICTTSPAHEVECLSAIRQSDMPDSLIYRVNASGFIPYFKPHEVTGSIAPLMTVEPIDSDVSDSEENYGYGETFAVKRTATGLVIHKYDTSTQEVHPVEESMLRTWVGAEGAQSELREQAPVTSAEDYMICELIECFSNERRPLTFTLRGCNVRPLSPSSPKEDPLSDAHKAEPPRDDSARSRHKRRKLYPSEQRKPVSAAALERVHLTKIVDTLEFKS</sequence>
<reference evidence="2 3" key="1">
    <citation type="submission" date="2021-06" db="EMBL/GenBank/DDBJ databases">
        <title>Genome sequence of Babesia caballi.</title>
        <authorList>
            <person name="Yamagishi J."/>
            <person name="Kidaka T."/>
            <person name="Ochi A."/>
        </authorList>
    </citation>
    <scope>NUCLEOTIDE SEQUENCE [LARGE SCALE GENOMIC DNA]</scope>
    <source>
        <strain evidence="2">USDA-D6B2</strain>
    </source>
</reference>
<feature type="region of interest" description="Disordered" evidence="1">
    <location>
        <begin position="353"/>
        <end position="401"/>
    </location>
</feature>
<feature type="compositionally biased region" description="Low complexity" evidence="1">
    <location>
        <begin position="31"/>
        <end position="42"/>
    </location>
</feature>
<comment type="caution">
    <text evidence="2">The sequence shown here is derived from an EMBL/GenBank/DDBJ whole genome shotgun (WGS) entry which is preliminary data.</text>
</comment>
<keyword evidence="2" id="KW-0418">Kinase</keyword>
<dbReference type="GeneID" id="94195064"/>
<dbReference type="EMBL" id="BPLF01000002">
    <property type="protein sequence ID" value="GIX63583.1"/>
    <property type="molecule type" value="Genomic_DNA"/>
</dbReference>
<feature type="compositionally biased region" description="Basic and acidic residues" evidence="1">
    <location>
        <begin position="361"/>
        <end position="381"/>
    </location>
</feature>
<keyword evidence="3" id="KW-1185">Reference proteome</keyword>
<dbReference type="Proteomes" id="UP001497744">
    <property type="component" value="Unassembled WGS sequence"/>
</dbReference>